<dbReference type="InterPro" id="IPR007295">
    <property type="entry name" value="DUF402"/>
</dbReference>
<gene>
    <name evidence="2" type="ORF">MHM_02800</name>
</gene>
<dbReference type="RefSeq" id="WP_015511663.1">
    <property type="nucleotide sequence ID" value="NC_021007.1"/>
</dbReference>
<dbReference type="AlphaFoldDB" id="G8C3A0"/>
<evidence type="ECO:0000313" key="2">
    <source>
        <dbReference type="EMBL" id="CCE66798.1"/>
    </source>
</evidence>
<protein>
    <recommendedName>
        <fullName evidence="1">DUF402 domain-containing protein</fullName>
    </recommendedName>
</protein>
<proteinExistence type="predicted"/>
<sequence length="219" mass="26274">MNKNKRQLMIHVYKQDANLFKTIEKHYCIFENPSLWVFFLPPFKAELIKEVVDSGGEREKFYKFRKYSVSTNRHPIFLFFWREHWFNLSLTLKPEKRFTLLLKISSPPIVEENTLKFIDFDLSLKLTDSRELSLLNSEDHILNCTKFKYSQNLQKQISKTIRTVFKLLKNNWFDTFTSEEFISSLWAQVTTLLGKTQAELLVKKEDKNTIERLEIDEFE</sequence>
<evidence type="ECO:0000259" key="1">
    <source>
        <dbReference type="Pfam" id="PF04167"/>
    </source>
</evidence>
<reference evidence="2" key="2">
    <citation type="submission" date="2011-11" db="EMBL/GenBank/DDBJ databases">
        <authorList>
            <person name="Barker E."/>
        </authorList>
    </citation>
    <scope>NUCLEOTIDE SEQUENCE</scope>
    <source>
        <strain evidence="2">Birmingham 1</strain>
    </source>
</reference>
<name>G8C3A0_9MOLU</name>
<reference evidence="2" key="1">
    <citation type="submission" date="2011-11" db="EMBL/GenBank/DDBJ databases">
        <title>Complete genome sequence of Candidatus Mycoplasma haemominutum.</title>
        <authorList>
            <person name="Barker E.N."/>
            <person name="Darby A.C."/>
            <person name="Helps C.R."/>
            <person name="Peters I.R."/>
            <person name="Hughes M.A."/>
            <person name="Radford A.D."/>
            <person name="Novacco M."/>
            <person name="Boretti F."/>
            <person name="Hofmann-Lehmann R."/>
            <person name="Tasker S."/>
        </authorList>
    </citation>
    <scope>NUCLEOTIDE SEQUENCE</scope>
    <source>
        <strain evidence="2">Birmingham 1</strain>
    </source>
</reference>
<dbReference type="KEGG" id="mhb:MHM_02800"/>
<dbReference type="PATRIC" id="fig|1116213.3.peg.297"/>
<feature type="domain" description="DUF402" evidence="1">
    <location>
        <begin position="62"/>
        <end position="171"/>
    </location>
</feature>
<dbReference type="EMBL" id="HE613254">
    <property type="protein sequence ID" value="CCE66798.1"/>
    <property type="molecule type" value="Genomic_DNA"/>
</dbReference>
<dbReference type="HOGENOM" id="CLU_1260280_0_0_14"/>
<dbReference type="Pfam" id="PF04167">
    <property type="entry name" value="DUF402"/>
    <property type="match status" value="1"/>
</dbReference>
<organism evidence="2">
    <name type="scientific">Candidatus Mycoplasma haematominutum 'Birmingham 1'</name>
    <dbReference type="NCBI Taxonomy" id="1116213"/>
    <lineage>
        <taxon>Bacteria</taxon>
        <taxon>Bacillati</taxon>
        <taxon>Mycoplasmatota</taxon>
        <taxon>Mollicutes</taxon>
        <taxon>Mycoplasmataceae</taxon>
        <taxon>Mycoplasma</taxon>
    </lineage>
</organism>
<accession>G8C3A0</accession>